<sequence>MKKFSNRLYQSYTQAFQRRLSSVDALPQLALLGLLSGLVTGAVIILFRSAIEWPLRWLLPEGNPEGFEQLNIWVRSVLPLAGACALGLLLYRLPRNDHKTGIAYVIERLNSHQGYISWRSAVLQFITGVITIGTGQSTGREGPAVHLGSAFSSLLGRGMGLPHNSIRTLVACGTAAAISASFNTPIAGVIFAMEVVMMEYTITGFTPVILASVTGAIVTQATYGTAPAFEVPALVMKSLWEVPYMVFGAMIIGVMSACFVRLLIWFHRFSEHPIWLRLAAAGLVMVPFAALLPAVLGIGYDTVNATFMGEIGLVALIIIAVAKLIVTATTTGLGMPNGLVAPIFFIGATLGGAMGVLGEMVFPEYASSTGFYAMLGMGAMMGAVCQAPLAALMALLELTHNPNIVLPGMLMITTATIMSHELFGQRSVFLSILRSQGLDLRSSPITMALQRVGVGAILERNFRRIPQNLPLARARRVLKDEPRWLVIDGSDGPVAVMPTVDLARYVEEHAEALEKADEHEEEPLINLLAIPAQRRDVATVPFQATLQEALDRFNETDAEALLVQRTAAPMIQQVVGVILKPDIENYYQYRR</sequence>
<dbReference type="AlphaFoldDB" id="A0A4V1D8E7"/>
<feature type="transmembrane region" description="Helical" evidence="10">
    <location>
        <begin position="404"/>
        <end position="423"/>
    </location>
</feature>
<evidence type="ECO:0000256" key="10">
    <source>
        <dbReference type="SAM" id="Phobius"/>
    </source>
</evidence>
<dbReference type="RefSeq" id="WP_136546638.1">
    <property type="nucleotide sequence ID" value="NZ_CP031093.1"/>
</dbReference>
<keyword evidence="8" id="KW-0868">Chloride</keyword>
<keyword evidence="5" id="KW-0406">Ion transport</keyword>
<evidence type="ECO:0000256" key="3">
    <source>
        <dbReference type="ARBA" id="ARBA00022692"/>
    </source>
</evidence>
<evidence type="ECO:0000256" key="8">
    <source>
        <dbReference type="ARBA" id="ARBA00023214"/>
    </source>
</evidence>
<dbReference type="Pfam" id="PF00654">
    <property type="entry name" value="Voltage_CLC"/>
    <property type="match status" value="1"/>
</dbReference>
<feature type="transmembrane region" description="Helical" evidence="10">
    <location>
        <begin position="370"/>
        <end position="392"/>
    </location>
</feature>
<dbReference type="KEGG" id="hmi:soil367_02630"/>
<keyword evidence="6 10" id="KW-0472">Membrane</keyword>
<dbReference type="PANTHER" id="PTHR43427">
    <property type="entry name" value="CHLORIDE CHANNEL PROTEIN CLC-E"/>
    <property type="match status" value="1"/>
</dbReference>
<feature type="transmembrane region" description="Helical" evidence="10">
    <location>
        <begin position="29"/>
        <end position="50"/>
    </location>
</feature>
<reference evidence="11 12" key="1">
    <citation type="submission" date="2018-07" db="EMBL/GenBank/DDBJ databases">
        <title>Marsedoiliclastica nanhaica gen. nov. sp. nov., a novel marine hydrocarbonoclastic bacterium isolated from an in-situ enriched hydrocarbon-degrading consortium in deep-sea sediment.</title>
        <authorList>
            <person name="Dong C."/>
            <person name="Ma T."/>
            <person name="Liu R."/>
            <person name="Shao Z."/>
        </authorList>
    </citation>
    <scope>NUCLEOTIDE SEQUENCE [LARGE SCALE GENOMIC DNA]</scope>
    <source>
        <strain evidence="12">soil36-7</strain>
    </source>
</reference>
<proteinExistence type="predicted"/>
<dbReference type="Proteomes" id="UP000298049">
    <property type="component" value="Chromosome"/>
</dbReference>
<feature type="transmembrane region" description="Helical" evidence="10">
    <location>
        <begin position="306"/>
        <end position="326"/>
    </location>
</feature>
<feature type="transmembrane region" description="Helical" evidence="10">
    <location>
        <begin position="70"/>
        <end position="91"/>
    </location>
</feature>
<evidence type="ECO:0000256" key="9">
    <source>
        <dbReference type="ARBA" id="ARBA00023303"/>
    </source>
</evidence>
<dbReference type="SUPFAM" id="SSF54631">
    <property type="entry name" value="CBS-domain pair"/>
    <property type="match status" value="1"/>
</dbReference>
<dbReference type="CDD" id="cd00400">
    <property type="entry name" value="Voltage_gated_ClC"/>
    <property type="match status" value="1"/>
</dbReference>
<keyword evidence="2" id="KW-0813">Transport</keyword>
<evidence type="ECO:0000256" key="5">
    <source>
        <dbReference type="ARBA" id="ARBA00023065"/>
    </source>
</evidence>
<evidence type="ECO:0000256" key="6">
    <source>
        <dbReference type="ARBA" id="ARBA00023136"/>
    </source>
</evidence>
<accession>A0A4V1D8E7</accession>
<feature type="transmembrane region" description="Helical" evidence="10">
    <location>
        <begin position="278"/>
        <end position="300"/>
    </location>
</feature>
<dbReference type="OrthoDB" id="9767361at2"/>
<gene>
    <name evidence="11" type="ORF">soil367_02630</name>
</gene>
<feature type="transmembrane region" description="Helical" evidence="10">
    <location>
        <begin position="243"/>
        <end position="266"/>
    </location>
</feature>
<organism evidence="11 12">
    <name type="scientific">Hydrocarboniclastica marina</name>
    <dbReference type="NCBI Taxonomy" id="2259620"/>
    <lineage>
        <taxon>Bacteria</taxon>
        <taxon>Pseudomonadati</taxon>
        <taxon>Pseudomonadota</taxon>
        <taxon>Gammaproteobacteria</taxon>
        <taxon>Alteromonadales</taxon>
        <taxon>Alteromonadaceae</taxon>
        <taxon>Hydrocarboniclastica</taxon>
    </lineage>
</organism>
<dbReference type="InterPro" id="IPR046342">
    <property type="entry name" value="CBS_dom_sf"/>
</dbReference>
<keyword evidence="12" id="KW-1185">Reference proteome</keyword>
<keyword evidence="7" id="KW-0869">Chloride channel</keyword>
<dbReference type="InterPro" id="IPR014743">
    <property type="entry name" value="Cl-channel_core"/>
</dbReference>
<evidence type="ECO:0000256" key="4">
    <source>
        <dbReference type="ARBA" id="ARBA00022989"/>
    </source>
</evidence>
<feature type="transmembrane region" description="Helical" evidence="10">
    <location>
        <begin position="200"/>
        <end position="223"/>
    </location>
</feature>
<dbReference type="GO" id="GO:0005254">
    <property type="term" value="F:chloride channel activity"/>
    <property type="evidence" value="ECO:0007669"/>
    <property type="project" value="UniProtKB-KW"/>
</dbReference>
<evidence type="ECO:0000256" key="1">
    <source>
        <dbReference type="ARBA" id="ARBA00004141"/>
    </source>
</evidence>
<dbReference type="EMBL" id="CP031093">
    <property type="protein sequence ID" value="QCF24930.1"/>
    <property type="molecule type" value="Genomic_DNA"/>
</dbReference>
<evidence type="ECO:0000313" key="11">
    <source>
        <dbReference type="EMBL" id="QCF24930.1"/>
    </source>
</evidence>
<evidence type="ECO:0000313" key="12">
    <source>
        <dbReference type="Proteomes" id="UP000298049"/>
    </source>
</evidence>
<protein>
    <submittedName>
        <fullName evidence="11">Chloride channel protein</fullName>
    </submittedName>
</protein>
<dbReference type="Gene3D" id="1.10.3080.10">
    <property type="entry name" value="Clc chloride channel"/>
    <property type="match status" value="1"/>
</dbReference>
<name>A0A4V1D8E7_9ALTE</name>
<feature type="transmembrane region" description="Helical" evidence="10">
    <location>
        <begin position="338"/>
        <end position="358"/>
    </location>
</feature>
<evidence type="ECO:0000256" key="2">
    <source>
        <dbReference type="ARBA" id="ARBA00022448"/>
    </source>
</evidence>
<dbReference type="SUPFAM" id="SSF81340">
    <property type="entry name" value="Clc chloride channel"/>
    <property type="match status" value="1"/>
</dbReference>
<keyword evidence="9" id="KW-0407">Ion channel</keyword>
<dbReference type="GO" id="GO:0034707">
    <property type="term" value="C:chloride channel complex"/>
    <property type="evidence" value="ECO:0007669"/>
    <property type="project" value="UniProtKB-KW"/>
</dbReference>
<dbReference type="PRINTS" id="PR00762">
    <property type="entry name" value="CLCHANNEL"/>
</dbReference>
<evidence type="ECO:0000256" key="7">
    <source>
        <dbReference type="ARBA" id="ARBA00023173"/>
    </source>
</evidence>
<dbReference type="InterPro" id="IPR001807">
    <property type="entry name" value="ClC"/>
</dbReference>
<keyword evidence="3 10" id="KW-0812">Transmembrane</keyword>
<keyword evidence="4 10" id="KW-1133">Transmembrane helix</keyword>
<comment type="subcellular location">
    <subcellularLocation>
        <location evidence="1">Membrane</location>
        <topology evidence="1">Multi-pass membrane protein</topology>
    </subcellularLocation>
</comment>
<dbReference type="PANTHER" id="PTHR43427:SF6">
    <property type="entry name" value="CHLORIDE CHANNEL PROTEIN CLC-E"/>
    <property type="match status" value="1"/>
</dbReference>
<dbReference type="InterPro" id="IPR050368">
    <property type="entry name" value="ClC-type_chloride_channel"/>
</dbReference>